<evidence type="ECO:0000259" key="4">
    <source>
        <dbReference type="PROSITE" id="PS51000"/>
    </source>
</evidence>
<reference evidence="5 6" key="1">
    <citation type="submission" date="2017-02" db="EMBL/GenBank/DDBJ databases">
        <authorList>
            <person name="Peterson S.W."/>
        </authorList>
    </citation>
    <scope>NUCLEOTIDE SEQUENCE [LARGE SCALE GENOMIC DNA]</scope>
    <source>
        <strain evidence="5 6">VKM Ac-2059</strain>
    </source>
</reference>
<protein>
    <submittedName>
        <fullName evidence="5">Transcriptional regulator, DeoR family</fullName>
    </submittedName>
</protein>
<organism evidence="5 6">
    <name type="scientific">Okibacterium fritillariae</name>
    <dbReference type="NCBI Taxonomy" id="123320"/>
    <lineage>
        <taxon>Bacteria</taxon>
        <taxon>Bacillati</taxon>
        <taxon>Actinomycetota</taxon>
        <taxon>Actinomycetes</taxon>
        <taxon>Micrococcales</taxon>
        <taxon>Microbacteriaceae</taxon>
        <taxon>Okibacterium</taxon>
    </lineage>
</organism>
<dbReference type="InterPro" id="IPR036390">
    <property type="entry name" value="WH_DNA-bd_sf"/>
</dbReference>
<dbReference type="InterPro" id="IPR014036">
    <property type="entry name" value="DeoR-like_C"/>
</dbReference>
<proteinExistence type="predicted"/>
<dbReference type="InterPro" id="IPR037171">
    <property type="entry name" value="NagB/RpiA_transferase-like"/>
</dbReference>
<evidence type="ECO:0000256" key="3">
    <source>
        <dbReference type="ARBA" id="ARBA00023163"/>
    </source>
</evidence>
<dbReference type="STRING" id="123320.SAMN06309945_0861"/>
<dbReference type="SUPFAM" id="SSF46785">
    <property type="entry name" value="Winged helix' DNA-binding domain"/>
    <property type="match status" value="1"/>
</dbReference>
<evidence type="ECO:0000313" key="5">
    <source>
        <dbReference type="EMBL" id="SKC42760.1"/>
    </source>
</evidence>
<dbReference type="Gene3D" id="3.40.50.1360">
    <property type="match status" value="1"/>
</dbReference>
<dbReference type="EMBL" id="FUZP01000001">
    <property type="protein sequence ID" value="SKC42760.1"/>
    <property type="molecule type" value="Genomic_DNA"/>
</dbReference>
<dbReference type="Pfam" id="PF00455">
    <property type="entry name" value="DeoRC"/>
    <property type="match status" value="1"/>
</dbReference>
<keyword evidence="1" id="KW-0805">Transcription regulation</keyword>
<dbReference type="Pfam" id="PF08220">
    <property type="entry name" value="HTH_DeoR"/>
    <property type="match status" value="1"/>
</dbReference>
<dbReference type="GO" id="GO:0003700">
    <property type="term" value="F:DNA-binding transcription factor activity"/>
    <property type="evidence" value="ECO:0007669"/>
    <property type="project" value="InterPro"/>
</dbReference>
<sequence length="265" mass="28085">MSETLPAELRRNAIAELIAERGFVRVAELADRFGISGVTARADLDALVDTARARRVHGGAMPPNDLAPRPEREWQFEEALNSSAAGKERVGRNAAALVRSGNTVIVDVGTTGLAVARALAARADLTDLTVITNSLTVALALEPHIPRFTVIVTGGTLRPRQHSLVAPFAAPMLDQLHADLAFIGCNGVDGERGITNINLPEAEVKRLMMGAAERVVIVADAAKLGQVHLGRIATLDDVDLLVTDDQADAALVDQIAARGVRVITH</sequence>
<dbReference type="SUPFAM" id="SSF100950">
    <property type="entry name" value="NagB/RpiA/CoA transferase-like"/>
    <property type="match status" value="1"/>
</dbReference>
<dbReference type="InterPro" id="IPR018356">
    <property type="entry name" value="Tscrpt_reg_HTH_DeoR_CS"/>
</dbReference>
<dbReference type="PANTHER" id="PTHR30363">
    <property type="entry name" value="HTH-TYPE TRANSCRIPTIONAL REGULATOR SRLR-RELATED"/>
    <property type="match status" value="1"/>
</dbReference>
<dbReference type="AlphaFoldDB" id="A0A1T5IUC5"/>
<dbReference type="PROSITE" id="PS51000">
    <property type="entry name" value="HTH_DEOR_2"/>
    <property type="match status" value="1"/>
</dbReference>
<evidence type="ECO:0000256" key="1">
    <source>
        <dbReference type="ARBA" id="ARBA00023015"/>
    </source>
</evidence>
<dbReference type="SMART" id="SM01134">
    <property type="entry name" value="DeoRC"/>
    <property type="match status" value="1"/>
</dbReference>
<gene>
    <name evidence="5" type="ORF">SAMN06309945_0861</name>
</gene>
<evidence type="ECO:0000256" key="2">
    <source>
        <dbReference type="ARBA" id="ARBA00023125"/>
    </source>
</evidence>
<keyword evidence="6" id="KW-1185">Reference proteome</keyword>
<feature type="domain" description="HTH deoR-type" evidence="4">
    <location>
        <begin position="7"/>
        <end position="62"/>
    </location>
</feature>
<dbReference type="InterPro" id="IPR050313">
    <property type="entry name" value="Carb_Metab_HTH_regulators"/>
</dbReference>
<name>A0A1T5IUC5_9MICO</name>
<keyword evidence="2" id="KW-0238">DNA-binding</keyword>
<accession>A0A1T5IUC5</accession>
<dbReference type="PROSITE" id="PS00894">
    <property type="entry name" value="HTH_DEOR_1"/>
    <property type="match status" value="1"/>
</dbReference>
<dbReference type="OrthoDB" id="7688673at2"/>
<keyword evidence="3" id="KW-0804">Transcription</keyword>
<dbReference type="Proteomes" id="UP000190857">
    <property type="component" value="Unassembled WGS sequence"/>
</dbReference>
<dbReference type="InterPro" id="IPR001034">
    <property type="entry name" value="DeoR_HTH"/>
</dbReference>
<dbReference type="GO" id="GO:0003677">
    <property type="term" value="F:DNA binding"/>
    <property type="evidence" value="ECO:0007669"/>
    <property type="project" value="UniProtKB-KW"/>
</dbReference>
<evidence type="ECO:0000313" key="6">
    <source>
        <dbReference type="Proteomes" id="UP000190857"/>
    </source>
</evidence>
<dbReference type="RefSeq" id="WP_079727023.1">
    <property type="nucleotide sequence ID" value="NZ_FUZP01000001.1"/>
</dbReference>
<dbReference type="SMART" id="SM00420">
    <property type="entry name" value="HTH_DEOR"/>
    <property type="match status" value="1"/>
</dbReference>
<dbReference type="PANTHER" id="PTHR30363:SF44">
    <property type="entry name" value="AGA OPERON TRANSCRIPTIONAL REPRESSOR-RELATED"/>
    <property type="match status" value="1"/>
</dbReference>